<protein>
    <submittedName>
        <fullName evidence="1">ComK regulator</fullName>
    </submittedName>
</protein>
<keyword evidence="2" id="KW-1185">Reference proteome</keyword>
<dbReference type="InterPro" id="IPR023378">
    <property type="entry name" value="YheA/YmcA-like_dom_sf"/>
</dbReference>
<sequence length="155" mass="17447">MRFGGEPALLAVTSERVLLLEEAEQLVSMILQSDIAEYYRECLYNVKNNPETQRKVREFVDMKERYEEVQRFGKYHPDYKEVMGKIRIVKRELDMDEVIAEFKKAENDLQSMLDEVSVIIGRSVSESVKVPTGNPFFESSCGGGCGSGGSCGCSA</sequence>
<dbReference type="PANTHER" id="PTHR38448:SF2">
    <property type="entry name" value="REGULATORY PROTEIN YLBF"/>
    <property type="match status" value="1"/>
</dbReference>
<comment type="caution">
    <text evidence="1">The sequence shown here is derived from an EMBL/GenBank/DDBJ whole genome shotgun (WGS) entry which is preliminary data.</text>
</comment>
<evidence type="ECO:0000313" key="1">
    <source>
        <dbReference type="EMBL" id="GAM13703.1"/>
    </source>
</evidence>
<dbReference type="InterPro" id="IPR010368">
    <property type="entry name" value="Com_YlbF"/>
</dbReference>
<dbReference type="EMBL" id="BASE01000040">
    <property type="protein sequence ID" value="GAM13703.1"/>
    <property type="molecule type" value="Genomic_DNA"/>
</dbReference>
<dbReference type="STRING" id="1321606.SAMD00020551_1849"/>
<dbReference type="Proteomes" id="UP000031014">
    <property type="component" value="Unassembled WGS sequence"/>
</dbReference>
<accession>A0A0A8X187</accession>
<evidence type="ECO:0000313" key="2">
    <source>
        <dbReference type="Proteomes" id="UP000031014"/>
    </source>
</evidence>
<dbReference type="RefSeq" id="WP_041965532.1">
    <property type="nucleotide sequence ID" value="NZ_BASE01000040.1"/>
</dbReference>
<dbReference type="InterPro" id="IPR052767">
    <property type="entry name" value="Bact_com_dev_regulator"/>
</dbReference>
<dbReference type="Pfam" id="PF06133">
    <property type="entry name" value="Com_YlbF"/>
    <property type="match status" value="1"/>
</dbReference>
<dbReference type="Gene3D" id="1.20.1500.10">
    <property type="entry name" value="YheA/YmcA-like"/>
    <property type="match status" value="1"/>
</dbReference>
<dbReference type="OrthoDB" id="2157513at2"/>
<dbReference type="AlphaFoldDB" id="A0A0A8X187"/>
<reference evidence="1 2" key="1">
    <citation type="submission" date="2013-06" db="EMBL/GenBank/DDBJ databases">
        <title>Whole genome shotgun sequence of Bacillus selenatarsenatis SF-1.</title>
        <authorList>
            <person name="Kuroda M."/>
            <person name="Sei K."/>
            <person name="Yamashita M."/>
            <person name="Ike M."/>
        </authorList>
    </citation>
    <scope>NUCLEOTIDE SEQUENCE [LARGE SCALE GENOMIC DNA]</scope>
    <source>
        <strain evidence="1 2">SF-1</strain>
    </source>
</reference>
<dbReference type="PANTHER" id="PTHR38448">
    <property type="entry name" value="REGULATORY PROTEIN YLBF-RELATED"/>
    <property type="match status" value="1"/>
</dbReference>
<organism evidence="1 2">
    <name type="scientific">Mesobacillus selenatarsenatis (strain DSM 18680 / JCM 14380 / FERM P-15431 / SF-1)</name>
    <dbReference type="NCBI Taxonomy" id="1321606"/>
    <lineage>
        <taxon>Bacteria</taxon>
        <taxon>Bacillati</taxon>
        <taxon>Bacillota</taxon>
        <taxon>Bacilli</taxon>
        <taxon>Bacillales</taxon>
        <taxon>Bacillaceae</taxon>
        <taxon>Mesobacillus</taxon>
    </lineage>
</organism>
<gene>
    <name evidence="1" type="ORF">SAMD00020551_1849</name>
</gene>
<proteinExistence type="predicted"/>
<name>A0A0A8X187_MESS1</name>
<dbReference type="SUPFAM" id="SSF158622">
    <property type="entry name" value="YheA/YmcA-like"/>
    <property type="match status" value="1"/>
</dbReference>